<name>A0ABW4CW15_9LACO</name>
<evidence type="ECO:0000256" key="7">
    <source>
        <dbReference type="SAM" id="Phobius"/>
    </source>
</evidence>
<feature type="transmembrane region" description="Helical" evidence="7">
    <location>
        <begin position="288"/>
        <end position="308"/>
    </location>
</feature>
<evidence type="ECO:0000256" key="5">
    <source>
        <dbReference type="ARBA" id="ARBA00022989"/>
    </source>
</evidence>
<evidence type="ECO:0000256" key="2">
    <source>
        <dbReference type="ARBA" id="ARBA00005745"/>
    </source>
</evidence>
<keyword evidence="10" id="KW-1185">Reference proteome</keyword>
<evidence type="ECO:0000256" key="1">
    <source>
        <dbReference type="ARBA" id="ARBA00004651"/>
    </source>
</evidence>
<feature type="transmembrane region" description="Helical" evidence="7">
    <location>
        <begin position="109"/>
        <end position="135"/>
    </location>
</feature>
<evidence type="ECO:0000313" key="9">
    <source>
        <dbReference type="EMBL" id="MFD1441566.1"/>
    </source>
</evidence>
<sequence>MTKRRLALATQLAVCEQLSQGLSAGFSLRQALTLITLTFKEQAGLWRLLDERLTAGNGLGESLAELHFHPQIIAQLRLAEHHGHLASALHDAVALVRVQTTSRHKLRQLMVYPVLLLGLLGVIQTVLLVGVLPMLGGTHASFVRTELIGGGVLAMLLGGGFVALRRLTPVGRAGLFQRVPVIRVLAIEYYQYQFVSGLAQYLGAGLPLVSYFEALSEDAANPLVPVGLMVQARLTAGESIESALNHRLIFPPARELLLMGQPQALVEAGMALFAQQLLARFEERIERWLAMVQPVMFILIGLQIVMMYRELLLPLYDNLGGLP</sequence>
<keyword evidence="5 7" id="KW-1133">Transmembrane helix</keyword>
<feature type="domain" description="Type II secretion system protein GspF" evidence="8">
    <location>
        <begin position="198"/>
        <end position="310"/>
    </location>
</feature>
<dbReference type="Pfam" id="PF00482">
    <property type="entry name" value="T2SSF"/>
    <property type="match status" value="2"/>
</dbReference>
<accession>A0ABW4CW15</accession>
<evidence type="ECO:0000313" key="10">
    <source>
        <dbReference type="Proteomes" id="UP001597212"/>
    </source>
</evidence>
<evidence type="ECO:0000256" key="4">
    <source>
        <dbReference type="ARBA" id="ARBA00022692"/>
    </source>
</evidence>
<organism evidence="9 10">
    <name type="scientific">Lacticaseibacillus hegangensis</name>
    <dbReference type="NCBI Taxonomy" id="2486010"/>
    <lineage>
        <taxon>Bacteria</taxon>
        <taxon>Bacillati</taxon>
        <taxon>Bacillota</taxon>
        <taxon>Bacilli</taxon>
        <taxon>Lactobacillales</taxon>
        <taxon>Lactobacillaceae</taxon>
        <taxon>Lacticaseibacillus</taxon>
    </lineage>
</organism>
<dbReference type="Gene3D" id="1.20.81.30">
    <property type="entry name" value="Type II secretion system (T2SS), domain F"/>
    <property type="match status" value="1"/>
</dbReference>
<keyword evidence="6 7" id="KW-0472">Membrane</keyword>
<dbReference type="RefSeq" id="WP_164506207.1">
    <property type="nucleotide sequence ID" value="NZ_JBHTOK010000071.1"/>
</dbReference>
<dbReference type="InterPro" id="IPR003004">
    <property type="entry name" value="GspF/PilC"/>
</dbReference>
<evidence type="ECO:0000256" key="3">
    <source>
        <dbReference type="ARBA" id="ARBA00022475"/>
    </source>
</evidence>
<comment type="caution">
    <text evidence="9">The sequence shown here is derived from an EMBL/GenBank/DDBJ whole genome shotgun (WGS) entry which is preliminary data.</text>
</comment>
<proteinExistence type="inferred from homology"/>
<feature type="transmembrane region" description="Helical" evidence="7">
    <location>
        <begin position="147"/>
        <end position="164"/>
    </location>
</feature>
<dbReference type="InterPro" id="IPR042094">
    <property type="entry name" value="T2SS_GspF_sf"/>
</dbReference>
<feature type="domain" description="Type II secretion system protein GspF" evidence="8">
    <location>
        <begin position="15"/>
        <end position="133"/>
    </location>
</feature>
<dbReference type="Proteomes" id="UP001597212">
    <property type="component" value="Unassembled WGS sequence"/>
</dbReference>
<gene>
    <name evidence="9" type="ORF">ACFQ5K_09295</name>
</gene>
<protein>
    <submittedName>
        <fullName evidence="9">Type II secretion system F family protein</fullName>
    </submittedName>
</protein>
<dbReference type="EMBL" id="JBHTOK010000071">
    <property type="protein sequence ID" value="MFD1441566.1"/>
    <property type="molecule type" value="Genomic_DNA"/>
</dbReference>
<keyword evidence="4 7" id="KW-0812">Transmembrane</keyword>
<keyword evidence="3" id="KW-1003">Cell membrane</keyword>
<dbReference type="PANTHER" id="PTHR30012:SF0">
    <property type="entry name" value="TYPE II SECRETION SYSTEM PROTEIN F-RELATED"/>
    <property type="match status" value="1"/>
</dbReference>
<dbReference type="PANTHER" id="PTHR30012">
    <property type="entry name" value="GENERAL SECRETION PATHWAY PROTEIN"/>
    <property type="match status" value="1"/>
</dbReference>
<reference evidence="10" key="1">
    <citation type="journal article" date="2019" name="Int. J. Syst. Evol. Microbiol.">
        <title>The Global Catalogue of Microorganisms (GCM) 10K type strain sequencing project: providing services to taxonomists for standard genome sequencing and annotation.</title>
        <authorList>
            <consortium name="The Broad Institute Genomics Platform"/>
            <consortium name="The Broad Institute Genome Sequencing Center for Infectious Disease"/>
            <person name="Wu L."/>
            <person name="Ma J."/>
        </authorList>
    </citation>
    <scope>NUCLEOTIDE SEQUENCE [LARGE SCALE GENOMIC DNA]</scope>
    <source>
        <strain evidence="10">CCM 8912</strain>
    </source>
</reference>
<evidence type="ECO:0000256" key="6">
    <source>
        <dbReference type="ARBA" id="ARBA00023136"/>
    </source>
</evidence>
<dbReference type="InterPro" id="IPR018076">
    <property type="entry name" value="T2SS_GspF_dom"/>
</dbReference>
<evidence type="ECO:0000259" key="8">
    <source>
        <dbReference type="Pfam" id="PF00482"/>
    </source>
</evidence>
<comment type="subcellular location">
    <subcellularLocation>
        <location evidence="1">Cell membrane</location>
        <topology evidence="1">Multi-pass membrane protein</topology>
    </subcellularLocation>
</comment>
<comment type="similarity">
    <text evidence="2">Belongs to the GSP F family.</text>
</comment>